<accession>A0A1M6ME64</accession>
<reference evidence="2 3" key="1">
    <citation type="submission" date="2016-11" db="EMBL/GenBank/DDBJ databases">
        <authorList>
            <person name="Jaros S."/>
            <person name="Januszkiewicz K."/>
            <person name="Wedrychowicz H."/>
        </authorList>
    </citation>
    <scope>NUCLEOTIDE SEQUENCE [LARGE SCALE GENOMIC DNA]</scope>
    <source>
        <strain evidence="2 3">DSM 3090</strain>
    </source>
</reference>
<keyword evidence="3" id="KW-1185">Reference proteome</keyword>
<dbReference type="PANTHER" id="PTHR35271">
    <property type="entry name" value="ABC TRANSPORTER, SUBSTRATE-BINDING LIPOPROTEIN-RELATED"/>
    <property type="match status" value="1"/>
</dbReference>
<sequence>MVSKKISKLVAGLMVMSTLCFTACNSSENGTTVEGKATSKDAKKIGITQIIEHAALDEAREGFIEGLKEAGYENGKNITIDFQNAQGNAMTANTIAQNFASDKKDLIFAVATPVAQAAYNATKDIPIVFTAVTDPVDAGITKSFEKPETNVTGTSDRAPVEEQIELLKKVMPNVKKVGFIYNTGEANSLVQLKDLKAICSKNGIEVIETGITSVNEAAQSLSSILDKIDVLYTPTDNMVASSMPLITEKCFEKNIGVFGAEAAHVKGGAFMTKGVNYKQLGKEAAAKAVEILKGKKPSEIAVTCQEKFEIAINEDAVKKLNLTIPEDVIKEAVKITGGVK</sequence>
<gene>
    <name evidence="2" type="ORF">SAMN02745248_01014</name>
</gene>
<dbReference type="EMBL" id="FRAD01000007">
    <property type="protein sequence ID" value="SHJ81603.1"/>
    <property type="molecule type" value="Genomic_DNA"/>
</dbReference>
<name>A0A1M6ME64_9CLOT</name>
<feature type="signal peptide" evidence="1">
    <location>
        <begin position="1"/>
        <end position="22"/>
    </location>
</feature>
<dbReference type="OrthoDB" id="9776955at2"/>
<dbReference type="PANTHER" id="PTHR35271:SF1">
    <property type="entry name" value="ABC TRANSPORTER, SUBSTRATE-BINDING LIPOPROTEIN"/>
    <property type="match status" value="1"/>
</dbReference>
<protein>
    <submittedName>
        <fullName evidence="2">Putative ABC transport system substrate-binding protein</fullName>
    </submittedName>
</protein>
<keyword evidence="1" id="KW-0732">Signal</keyword>
<dbReference type="STRING" id="1121331.SAMN02745248_01014"/>
<dbReference type="Pfam" id="PF04392">
    <property type="entry name" value="ABC_sub_bind"/>
    <property type="match status" value="1"/>
</dbReference>
<feature type="chain" id="PRO_5039319457" evidence="1">
    <location>
        <begin position="23"/>
        <end position="340"/>
    </location>
</feature>
<dbReference type="Gene3D" id="3.40.50.2300">
    <property type="match status" value="2"/>
</dbReference>
<evidence type="ECO:0000313" key="2">
    <source>
        <dbReference type="EMBL" id="SHJ81603.1"/>
    </source>
</evidence>
<dbReference type="AlphaFoldDB" id="A0A1M6ME64"/>
<proteinExistence type="predicted"/>
<evidence type="ECO:0000313" key="3">
    <source>
        <dbReference type="Proteomes" id="UP000183952"/>
    </source>
</evidence>
<dbReference type="CDD" id="cd06325">
    <property type="entry name" value="PBP1_ABC_unchar_transporter"/>
    <property type="match status" value="1"/>
</dbReference>
<organism evidence="2 3">
    <name type="scientific">Hathewaya proteolytica DSM 3090</name>
    <dbReference type="NCBI Taxonomy" id="1121331"/>
    <lineage>
        <taxon>Bacteria</taxon>
        <taxon>Bacillati</taxon>
        <taxon>Bacillota</taxon>
        <taxon>Clostridia</taxon>
        <taxon>Eubacteriales</taxon>
        <taxon>Clostridiaceae</taxon>
        <taxon>Hathewaya</taxon>
    </lineage>
</organism>
<dbReference type="InterPro" id="IPR007487">
    <property type="entry name" value="ABC_transpt-TYRBP-like"/>
</dbReference>
<dbReference type="RefSeq" id="WP_072903030.1">
    <property type="nucleotide sequence ID" value="NZ_FRAD01000007.1"/>
</dbReference>
<dbReference type="InterPro" id="IPR028082">
    <property type="entry name" value="Peripla_BP_I"/>
</dbReference>
<evidence type="ECO:0000256" key="1">
    <source>
        <dbReference type="SAM" id="SignalP"/>
    </source>
</evidence>
<dbReference type="Proteomes" id="UP000183952">
    <property type="component" value="Unassembled WGS sequence"/>
</dbReference>
<dbReference type="SUPFAM" id="SSF53822">
    <property type="entry name" value="Periplasmic binding protein-like I"/>
    <property type="match status" value="1"/>
</dbReference>